<dbReference type="InterPro" id="IPR016982">
    <property type="entry name" value="Mms48"/>
</dbReference>
<dbReference type="Gene3D" id="1.25.40.10">
    <property type="entry name" value="Tetratricopeptide repeat domain"/>
    <property type="match status" value="1"/>
</dbReference>
<organism evidence="8 9">
    <name type="scientific">Faunimonas pinastri</name>
    <dbReference type="NCBI Taxonomy" id="1855383"/>
    <lineage>
        <taxon>Bacteria</taxon>
        <taxon>Pseudomonadati</taxon>
        <taxon>Pseudomonadota</taxon>
        <taxon>Alphaproteobacteria</taxon>
        <taxon>Hyphomicrobiales</taxon>
        <taxon>Afifellaceae</taxon>
        <taxon>Faunimonas</taxon>
    </lineage>
</organism>
<sequence length="599" mass="64846">MIRLLIVVAVLFAVVLEFQWLKGTSGEVALTLHGNVYSVDLSTAVLGLVVALALFAVIVLLLRFLVRIPANSGRRRRWRREERAREALTAGLLAVAAGDVRGAERATGDALRRIPNRPLTMLLRAQTAQLKGDHAEAGEAFKAMLEEPDARIVGLRGLYIEAERQGNHEAARRIAEEARQDASTSPWASRALLRYQAAEGDWAGALELLGSYSRTLDRKAARRQRAVILTAQALDKEIGEPETARNAALEAHELAPELVPAAVVAGRLLSRLGEVRRASKVLEATWKEAPHPEIAEAYAHVRSGDSATDRLKRMETLHRLQPDAPEARIALARAAAEAREWERARTALEPLVKDRPDQRVLILMAEIEEGQSGDRGRAREWLARAVRAPRGPAWTADGVVLEQWAPVSPVTGRLDAVEWKLPLEEPEAVALPDLVQDALGPDQPRQVGRFVEPQGETTGGAERTFEIDGEPVPVDVAIQEEELARAAKSGRTAPDRVTPSPVVTGPTIVAQPVAMRPAAPVSGKTDGPDAVIVDGPKPAPTAQPVIGSGTQPPKLVTPPLPDRPEETLVAEEDLVPPSPDDPGVEEGTAKEPPRRFGLF</sequence>
<evidence type="ECO:0000313" key="9">
    <source>
        <dbReference type="Proteomes" id="UP000199647"/>
    </source>
</evidence>
<keyword evidence="2 6" id="KW-0812">Transmembrane</keyword>
<dbReference type="Pfam" id="PF14559">
    <property type="entry name" value="TPR_19"/>
    <property type="match status" value="1"/>
</dbReference>
<keyword evidence="9" id="KW-1185">Reference proteome</keyword>
<accession>A0A1H9IQM5</accession>
<protein>
    <submittedName>
        <fullName evidence="8">HemY protein</fullName>
    </submittedName>
</protein>
<evidence type="ECO:0000256" key="5">
    <source>
        <dbReference type="SAM" id="MobiDB-lite"/>
    </source>
</evidence>
<gene>
    <name evidence="8" type="ORF">SAMN05216548_107182</name>
</gene>
<keyword evidence="4 6" id="KW-0472">Membrane</keyword>
<evidence type="ECO:0000259" key="7">
    <source>
        <dbReference type="Pfam" id="PF07219"/>
    </source>
</evidence>
<dbReference type="Pfam" id="PF07219">
    <property type="entry name" value="HemY_N"/>
    <property type="match status" value="1"/>
</dbReference>
<evidence type="ECO:0000313" key="8">
    <source>
        <dbReference type="EMBL" id="SEQ77081.1"/>
    </source>
</evidence>
<evidence type="ECO:0000256" key="4">
    <source>
        <dbReference type="ARBA" id="ARBA00023136"/>
    </source>
</evidence>
<feature type="domain" description="HemY N-terminal" evidence="7">
    <location>
        <begin position="26"/>
        <end position="132"/>
    </location>
</feature>
<dbReference type="AlphaFoldDB" id="A0A1H9IQM5"/>
<evidence type="ECO:0000256" key="3">
    <source>
        <dbReference type="ARBA" id="ARBA00022989"/>
    </source>
</evidence>
<feature type="region of interest" description="Disordered" evidence="5">
    <location>
        <begin position="441"/>
        <end position="462"/>
    </location>
</feature>
<name>A0A1H9IQM5_9HYPH</name>
<proteinExistence type="predicted"/>
<reference evidence="8 9" key="1">
    <citation type="submission" date="2016-10" db="EMBL/GenBank/DDBJ databases">
        <authorList>
            <person name="de Groot N.N."/>
        </authorList>
    </citation>
    <scope>NUCLEOTIDE SEQUENCE [LARGE SCALE GENOMIC DNA]</scope>
    <source>
        <strain evidence="8 9">A52C2</strain>
    </source>
</reference>
<dbReference type="PIRSF" id="PIRSF031802">
    <property type="entry name" value="UCP031802"/>
    <property type="match status" value="1"/>
</dbReference>
<dbReference type="EMBL" id="FOFG01000007">
    <property type="protein sequence ID" value="SEQ77081.1"/>
    <property type="molecule type" value="Genomic_DNA"/>
</dbReference>
<evidence type="ECO:0000256" key="1">
    <source>
        <dbReference type="ARBA" id="ARBA00004370"/>
    </source>
</evidence>
<feature type="transmembrane region" description="Helical" evidence="6">
    <location>
        <begin position="41"/>
        <end position="66"/>
    </location>
</feature>
<dbReference type="RefSeq" id="WP_092496728.1">
    <property type="nucleotide sequence ID" value="NZ_FOFG01000007.1"/>
</dbReference>
<comment type="subcellular location">
    <subcellularLocation>
        <location evidence="1">Membrane</location>
    </subcellularLocation>
</comment>
<dbReference type="OrthoDB" id="9798343at2"/>
<dbReference type="GO" id="GO:0016020">
    <property type="term" value="C:membrane"/>
    <property type="evidence" value="ECO:0007669"/>
    <property type="project" value="UniProtKB-SubCell"/>
</dbReference>
<dbReference type="STRING" id="1855383.SAMN05216548_107182"/>
<evidence type="ECO:0000256" key="6">
    <source>
        <dbReference type="SAM" id="Phobius"/>
    </source>
</evidence>
<dbReference type="InterPro" id="IPR010817">
    <property type="entry name" value="HemY_N"/>
</dbReference>
<dbReference type="SUPFAM" id="SSF48452">
    <property type="entry name" value="TPR-like"/>
    <property type="match status" value="1"/>
</dbReference>
<feature type="compositionally biased region" description="Basic and acidic residues" evidence="5">
    <location>
        <begin position="587"/>
        <end position="599"/>
    </location>
</feature>
<feature type="region of interest" description="Disordered" evidence="5">
    <location>
        <begin position="518"/>
        <end position="599"/>
    </location>
</feature>
<dbReference type="Proteomes" id="UP000199647">
    <property type="component" value="Unassembled WGS sequence"/>
</dbReference>
<dbReference type="InterPro" id="IPR011990">
    <property type="entry name" value="TPR-like_helical_dom_sf"/>
</dbReference>
<keyword evidence="3 6" id="KW-1133">Transmembrane helix</keyword>
<evidence type="ECO:0000256" key="2">
    <source>
        <dbReference type="ARBA" id="ARBA00022692"/>
    </source>
</evidence>